<proteinExistence type="predicted"/>
<accession>A0ABU5J939</accession>
<name>A0ABU5J939_9ACTN</name>
<protein>
    <submittedName>
        <fullName evidence="1">Type II toxin-antitoxin system VapB family antitoxin</fullName>
    </submittedName>
</protein>
<dbReference type="Pfam" id="PF09957">
    <property type="entry name" value="VapB_antitoxin"/>
    <property type="match status" value="1"/>
</dbReference>
<dbReference type="Proteomes" id="UP001290101">
    <property type="component" value="Unassembled WGS sequence"/>
</dbReference>
<sequence>MSRTTLDVDDDLLAEASKILGTTTKEATVNAALEAVVNREKRREFADWLKTGGLPDLTGLDGASRRS</sequence>
<comment type="caution">
    <text evidence="1">The sequence shown here is derived from an EMBL/GenBank/DDBJ whole genome shotgun (WGS) entry which is preliminary data.</text>
</comment>
<keyword evidence="2" id="KW-1185">Reference proteome</keyword>
<dbReference type="EMBL" id="JAXOTQ010000006">
    <property type="protein sequence ID" value="MDZ5489004.1"/>
    <property type="molecule type" value="Genomic_DNA"/>
</dbReference>
<evidence type="ECO:0000313" key="1">
    <source>
        <dbReference type="EMBL" id="MDZ5489004.1"/>
    </source>
</evidence>
<organism evidence="1 2">
    <name type="scientific">Micromonospora sicca</name>
    <dbReference type="NCBI Taxonomy" id="2202420"/>
    <lineage>
        <taxon>Bacteria</taxon>
        <taxon>Bacillati</taxon>
        <taxon>Actinomycetota</taxon>
        <taxon>Actinomycetes</taxon>
        <taxon>Micromonosporales</taxon>
        <taxon>Micromonosporaceae</taxon>
        <taxon>Micromonospora</taxon>
    </lineage>
</organism>
<gene>
    <name evidence="1" type="ORF">U2F25_05895</name>
</gene>
<dbReference type="InterPro" id="IPR019239">
    <property type="entry name" value="VapB_antitoxin"/>
</dbReference>
<dbReference type="RefSeq" id="WP_322439451.1">
    <property type="nucleotide sequence ID" value="NZ_JAXOTQ010000006.1"/>
</dbReference>
<evidence type="ECO:0000313" key="2">
    <source>
        <dbReference type="Proteomes" id="UP001290101"/>
    </source>
</evidence>
<reference evidence="1 2" key="1">
    <citation type="submission" date="2023-12" db="EMBL/GenBank/DDBJ databases">
        <title>Micromonospora sp. nov., isolated from Atacama Desert.</title>
        <authorList>
            <person name="Carro L."/>
            <person name="Golinska P."/>
            <person name="Klenk H.-P."/>
            <person name="Goodfellow M."/>
        </authorList>
    </citation>
    <scope>NUCLEOTIDE SEQUENCE [LARGE SCALE GENOMIC DNA]</scope>
    <source>
        <strain evidence="1 2">4G53</strain>
    </source>
</reference>